<dbReference type="GO" id="GO:0030286">
    <property type="term" value="C:dynein complex"/>
    <property type="evidence" value="ECO:0007669"/>
    <property type="project" value="UniProtKB-KW"/>
</dbReference>
<comment type="similarity">
    <text evidence="10">Belongs to the dynein light chain LC1-type family.</text>
</comment>
<dbReference type="GO" id="GO:0005874">
    <property type="term" value="C:microtubule"/>
    <property type="evidence" value="ECO:0007669"/>
    <property type="project" value="UniProtKB-KW"/>
</dbReference>
<dbReference type="GO" id="GO:0005509">
    <property type="term" value="F:calcium ion binding"/>
    <property type="evidence" value="ECO:0007669"/>
    <property type="project" value="InterPro"/>
</dbReference>
<dbReference type="PANTHER" id="PTHR15454:SF73">
    <property type="entry name" value="DYNEIN AXONEMAL LIGHT CHAIN 1"/>
    <property type="match status" value="1"/>
</dbReference>
<evidence type="ECO:0000313" key="13">
    <source>
        <dbReference type="EMBL" id="KAF4661817.1"/>
    </source>
</evidence>
<evidence type="ECO:0000256" key="6">
    <source>
        <dbReference type="ARBA" id="ARBA00023017"/>
    </source>
</evidence>
<dbReference type="PANTHER" id="PTHR15454">
    <property type="entry name" value="NISCHARIN RELATED"/>
    <property type="match status" value="1"/>
</dbReference>
<feature type="domain" description="EF-hand" evidence="12">
    <location>
        <begin position="240"/>
        <end position="270"/>
    </location>
</feature>
<reference evidence="13 14" key="1">
    <citation type="submission" date="2020-04" db="EMBL/GenBank/DDBJ databases">
        <title>Perkinsus chesapeaki whole genome sequence.</title>
        <authorList>
            <person name="Bogema D.R."/>
        </authorList>
    </citation>
    <scope>NUCLEOTIDE SEQUENCE [LARGE SCALE GENOMIC DNA]</scope>
    <source>
        <strain evidence="13">ATCC PRA-425</strain>
    </source>
</reference>
<dbReference type="InterPro" id="IPR001611">
    <property type="entry name" value="Leu-rich_rpt"/>
</dbReference>
<evidence type="ECO:0000256" key="2">
    <source>
        <dbReference type="ARBA" id="ARBA00022490"/>
    </source>
</evidence>
<evidence type="ECO:0000256" key="5">
    <source>
        <dbReference type="ARBA" id="ARBA00022737"/>
    </source>
</evidence>
<evidence type="ECO:0000256" key="9">
    <source>
        <dbReference type="ARBA" id="ARBA00023273"/>
    </source>
</evidence>
<dbReference type="InterPro" id="IPR025875">
    <property type="entry name" value="Leu-rich_rpt_4"/>
</dbReference>
<evidence type="ECO:0000259" key="12">
    <source>
        <dbReference type="PROSITE" id="PS50222"/>
    </source>
</evidence>
<keyword evidence="7" id="KW-0505">Motor protein</keyword>
<evidence type="ECO:0000256" key="4">
    <source>
        <dbReference type="ARBA" id="ARBA00022701"/>
    </source>
</evidence>
<evidence type="ECO:0000256" key="11">
    <source>
        <dbReference type="ARBA" id="ARBA00049760"/>
    </source>
</evidence>
<keyword evidence="14" id="KW-1185">Reference proteome</keyword>
<keyword evidence="2" id="KW-0963">Cytoplasm</keyword>
<evidence type="ECO:0000256" key="3">
    <source>
        <dbReference type="ARBA" id="ARBA00022614"/>
    </source>
</evidence>
<keyword evidence="8" id="KW-0206">Cytoskeleton</keyword>
<keyword evidence="3" id="KW-0433">Leucine-rich repeat</keyword>
<name>A0A7J6LRF1_PERCH</name>
<comment type="subcellular location">
    <subcellularLocation>
        <location evidence="1">Cytoplasm</location>
        <location evidence="1">Cytoskeleton</location>
        <location evidence="1">Cilium axoneme</location>
    </subcellularLocation>
</comment>
<evidence type="ECO:0000256" key="1">
    <source>
        <dbReference type="ARBA" id="ARBA00004430"/>
    </source>
</evidence>
<dbReference type="InterPro" id="IPR032675">
    <property type="entry name" value="LRR_dom_sf"/>
</dbReference>
<dbReference type="InterPro" id="IPR002048">
    <property type="entry name" value="EF_hand_dom"/>
</dbReference>
<evidence type="ECO:0000256" key="8">
    <source>
        <dbReference type="ARBA" id="ARBA00023212"/>
    </source>
</evidence>
<comment type="caution">
    <text evidence="13">The sequence shown here is derived from an EMBL/GenBank/DDBJ whole genome shotgun (WGS) entry which is preliminary data.</text>
</comment>
<organism evidence="13 14">
    <name type="scientific">Perkinsus chesapeaki</name>
    <name type="common">Clam parasite</name>
    <name type="synonym">Perkinsus andrewsi</name>
    <dbReference type="NCBI Taxonomy" id="330153"/>
    <lineage>
        <taxon>Eukaryota</taxon>
        <taxon>Sar</taxon>
        <taxon>Alveolata</taxon>
        <taxon>Perkinsozoa</taxon>
        <taxon>Perkinsea</taxon>
        <taxon>Perkinsida</taxon>
        <taxon>Perkinsidae</taxon>
        <taxon>Perkinsus</taxon>
    </lineage>
</organism>
<keyword evidence="6" id="KW-0243">Dynein</keyword>
<dbReference type="EMBL" id="JAAPAO010000365">
    <property type="protein sequence ID" value="KAF4661817.1"/>
    <property type="molecule type" value="Genomic_DNA"/>
</dbReference>
<dbReference type="PROSITE" id="PS51450">
    <property type="entry name" value="LRR"/>
    <property type="match status" value="3"/>
</dbReference>
<evidence type="ECO:0000256" key="7">
    <source>
        <dbReference type="ARBA" id="ARBA00023175"/>
    </source>
</evidence>
<dbReference type="FunFam" id="3.80.10.10:FF:000049">
    <property type="entry name" value="Dynein light chain 1"/>
    <property type="match status" value="1"/>
</dbReference>
<keyword evidence="4" id="KW-0493">Microtubule</keyword>
<keyword evidence="5" id="KW-0677">Repeat</keyword>
<gene>
    <name evidence="13" type="primary">DNAL1</name>
    <name evidence="13" type="ORF">FOL47_006538</name>
</gene>
<dbReference type="Pfam" id="PF12799">
    <property type="entry name" value="LRR_4"/>
    <property type="match status" value="1"/>
</dbReference>
<proteinExistence type="inferred from homology"/>
<dbReference type="SMART" id="SM00365">
    <property type="entry name" value="LRR_SD22"/>
    <property type="match status" value="4"/>
</dbReference>
<dbReference type="Gene3D" id="3.80.10.10">
    <property type="entry name" value="Ribonuclease Inhibitor"/>
    <property type="match status" value="1"/>
</dbReference>
<dbReference type="SUPFAM" id="SSF52058">
    <property type="entry name" value="L domain-like"/>
    <property type="match status" value="1"/>
</dbReference>
<dbReference type="PROSITE" id="PS50222">
    <property type="entry name" value="EF_HAND_2"/>
    <property type="match status" value="1"/>
</dbReference>
<dbReference type="GO" id="GO:0005930">
    <property type="term" value="C:axoneme"/>
    <property type="evidence" value="ECO:0007669"/>
    <property type="project" value="UniProtKB-SubCell"/>
</dbReference>
<dbReference type="Proteomes" id="UP000591131">
    <property type="component" value="Unassembled WGS sequence"/>
</dbReference>
<accession>A0A7J6LRF1</accession>
<keyword evidence="9" id="KW-0966">Cell projection</keyword>
<protein>
    <recommendedName>
        <fullName evidence="11">Dynein axonemal light chain 1</fullName>
    </recommendedName>
</protein>
<dbReference type="AlphaFoldDB" id="A0A7J6LRF1"/>
<evidence type="ECO:0000256" key="10">
    <source>
        <dbReference type="ARBA" id="ARBA00049659"/>
    </source>
</evidence>
<sequence>MPATTCAKALQLWQEKHEGANPEEAEIIKLMCLIPPIEKLDSVLNSLVNVKHLSLSTNCIDKMIPLPGLKNLQILSLGRNQIKKIMCLEEVMPDASSAAVGASLQQLWISYNQISSLDGLGPCVKLHTLYISNNKIASWDEVSKLSSLPQLTNVCLVGNPIYEGFTRKSVRPIVMKHFPGVKTLDGEMVTGVDNTDELIETLRTKLVEKYGSLDKAFEGYGDDLAVSEEEFGKIMAEFGIEGVSAADAFRHVDVDGTGQVTIGAFKSAIG</sequence>
<dbReference type="OrthoDB" id="266138at2759"/>
<evidence type="ECO:0000313" key="14">
    <source>
        <dbReference type="Proteomes" id="UP000591131"/>
    </source>
</evidence>